<evidence type="ECO:0000313" key="1">
    <source>
        <dbReference type="EMBL" id="GMR38751.1"/>
    </source>
</evidence>
<name>A0AAN5CEG2_9BILA</name>
<keyword evidence="2" id="KW-1185">Reference proteome</keyword>
<reference evidence="2" key="1">
    <citation type="submission" date="2022-10" db="EMBL/GenBank/DDBJ databases">
        <title>Genome assembly of Pristionchus species.</title>
        <authorList>
            <person name="Yoshida K."/>
            <person name="Sommer R.J."/>
        </authorList>
    </citation>
    <scope>NUCLEOTIDE SEQUENCE [LARGE SCALE GENOMIC DNA]</scope>
    <source>
        <strain evidence="2">RS5460</strain>
    </source>
</reference>
<accession>A0AAN5CEG2</accession>
<organism evidence="1 2">
    <name type="scientific">Pristionchus mayeri</name>
    <dbReference type="NCBI Taxonomy" id="1317129"/>
    <lineage>
        <taxon>Eukaryota</taxon>
        <taxon>Metazoa</taxon>
        <taxon>Ecdysozoa</taxon>
        <taxon>Nematoda</taxon>
        <taxon>Chromadorea</taxon>
        <taxon>Rhabditida</taxon>
        <taxon>Rhabditina</taxon>
        <taxon>Diplogasteromorpha</taxon>
        <taxon>Diplogasteroidea</taxon>
        <taxon>Neodiplogasteridae</taxon>
        <taxon>Pristionchus</taxon>
    </lineage>
</organism>
<evidence type="ECO:0000313" key="2">
    <source>
        <dbReference type="Proteomes" id="UP001328107"/>
    </source>
</evidence>
<comment type="caution">
    <text evidence="1">The sequence shown here is derived from an EMBL/GenBank/DDBJ whole genome shotgun (WGS) entry which is preliminary data.</text>
</comment>
<dbReference type="AlphaFoldDB" id="A0AAN5CEG2"/>
<dbReference type="Proteomes" id="UP001328107">
    <property type="component" value="Unassembled WGS sequence"/>
</dbReference>
<proteinExistence type="predicted"/>
<sequence length="80" mass="8794">FFQILNATCAPAQFGELDPDRCVSERHPDLTTLNGEDGVCPREGGYVIRAINEALSQVTFDNNNMNVSLGGFKCKSMLKK</sequence>
<protein>
    <submittedName>
        <fullName evidence="1">Uncharacterized protein</fullName>
    </submittedName>
</protein>
<gene>
    <name evidence="1" type="ORF">PMAYCL1PPCAC_08946</name>
</gene>
<dbReference type="EMBL" id="BTRK01000002">
    <property type="protein sequence ID" value="GMR38751.1"/>
    <property type="molecule type" value="Genomic_DNA"/>
</dbReference>
<feature type="non-terminal residue" evidence="1">
    <location>
        <position position="1"/>
    </location>
</feature>